<evidence type="ECO:0000256" key="1">
    <source>
        <dbReference type="ARBA" id="ARBA00004651"/>
    </source>
</evidence>
<name>A0A7H0VGB0_9FLAO</name>
<keyword evidence="4 7" id="KW-0812">Transmembrane</keyword>
<keyword evidence="6 7" id="KW-0472">Membrane</keyword>
<feature type="transmembrane region" description="Helical" evidence="7">
    <location>
        <begin position="46"/>
        <end position="71"/>
    </location>
</feature>
<feature type="transmembrane region" description="Helical" evidence="7">
    <location>
        <begin position="121"/>
        <end position="140"/>
    </location>
</feature>
<feature type="transmembrane region" description="Helical" evidence="7">
    <location>
        <begin position="329"/>
        <end position="350"/>
    </location>
</feature>
<evidence type="ECO:0000313" key="9">
    <source>
        <dbReference type="Proteomes" id="UP000516305"/>
    </source>
</evidence>
<comment type="similarity">
    <text evidence="2">Belongs to the polysaccharide synthase family.</text>
</comment>
<evidence type="ECO:0000256" key="7">
    <source>
        <dbReference type="SAM" id="Phobius"/>
    </source>
</evidence>
<feature type="transmembrane region" description="Helical" evidence="7">
    <location>
        <begin position="20"/>
        <end position="40"/>
    </location>
</feature>
<dbReference type="GO" id="GO:0005886">
    <property type="term" value="C:plasma membrane"/>
    <property type="evidence" value="ECO:0007669"/>
    <property type="project" value="UniProtKB-SubCell"/>
</dbReference>
<keyword evidence="9" id="KW-1185">Reference proteome</keyword>
<reference evidence="8 9" key="1">
    <citation type="submission" date="2020-08" db="EMBL/GenBank/DDBJ databases">
        <title>Croceimicrobium hydrocarbonivorans gen. nov., sp. nov., a novel marine bacterium isolated from a bacterial consortium that degrades polyethylene terephthalate.</title>
        <authorList>
            <person name="Liu R."/>
        </authorList>
    </citation>
    <scope>NUCLEOTIDE SEQUENCE [LARGE SCALE GENOMIC DNA]</scope>
    <source>
        <strain evidence="8 9">A20-9</strain>
    </source>
</reference>
<dbReference type="EMBL" id="CP060139">
    <property type="protein sequence ID" value="QNR24758.1"/>
    <property type="molecule type" value="Genomic_DNA"/>
</dbReference>
<feature type="transmembrane region" description="Helical" evidence="7">
    <location>
        <begin position="234"/>
        <end position="257"/>
    </location>
</feature>
<accession>A0A7H0VGB0</accession>
<proteinExistence type="inferred from homology"/>
<evidence type="ECO:0000256" key="5">
    <source>
        <dbReference type="ARBA" id="ARBA00022989"/>
    </source>
</evidence>
<sequence length="487" mass="54064">MSTKGDLRSQAIGGVKWNGLSQALMQVSSFGLAIVLMNLLDPEDFGLVAMVTVVSNFFGVLTKSGLGISLIHKDEIDARDHSTVFFASLSFGIILAAILFFSGPFLADFYGEAEVSTISKWLSIPIIFISIGTIPGNLILRDMEYHKSFYVTLAAIVISYPVAFILAYKGFGLYSLVIQKVLESMIYALGNFIAAKLRLKAFFSSQLLKEHLSFGLPLLGSKTSIYWVNSFDNLIIGSIMGPVSLGIYSRGFALAVIPSQKIGFTLSSVILSSFARIKKEKGRVEKNYLLLINLILLVVVPFFMVIAAGSSEIIAIIADEEKWKGTAPILSALTMVGFAKLLLQVTHNFLNSQGHSKFDFNLNLSYSALIILTFISLVNFDLITFSFGYGIVSVLGAVVWLILALRHLKFNSFQVLFNLTIKVLLAIAMSISIYYLKNWLDLMDWLNFLLTIVLVVVLWFPLNYLLMANDRILTRMIIDSLLSKWRK</sequence>
<keyword evidence="5 7" id="KW-1133">Transmembrane helix</keyword>
<dbReference type="RefSeq" id="WP_210759284.1">
    <property type="nucleotide sequence ID" value="NZ_CP060139.1"/>
</dbReference>
<dbReference type="AlphaFoldDB" id="A0A7H0VGB0"/>
<comment type="subcellular location">
    <subcellularLocation>
        <location evidence="1">Cell membrane</location>
        <topology evidence="1">Multi-pass membrane protein</topology>
    </subcellularLocation>
</comment>
<dbReference type="PANTHER" id="PTHR30250">
    <property type="entry name" value="PST FAMILY PREDICTED COLANIC ACID TRANSPORTER"/>
    <property type="match status" value="1"/>
</dbReference>
<feature type="transmembrane region" description="Helical" evidence="7">
    <location>
        <begin position="288"/>
        <end position="309"/>
    </location>
</feature>
<dbReference type="CDD" id="cd13127">
    <property type="entry name" value="MATE_tuaB_like"/>
    <property type="match status" value="1"/>
</dbReference>
<feature type="transmembrane region" description="Helical" evidence="7">
    <location>
        <begin position="415"/>
        <end position="436"/>
    </location>
</feature>
<gene>
    <name evidence="8" type="ORF">H4K34_02630</name>
</gene>
<organism evidence="8 9">
    <name type="scientific">Croceimicrobium hydrocarbonivorans</name>
    <dbReference type="NCBI Taxonomy" id="2761580"/>
    <lineage>
        <taxon>Bacteria</taxon>
        <taxon>Pseudomonadati</taxon>
        <taxon>Bacteroidota</taxon>
        <taxon>Flavobacteriia</taxon>
        <taxon>Flavobacteriales</taxon>
        <taxon>Owenweeksiaceae</taxon>
        <taxon>Croceimicrobium</taxon>
    </lineage>
</organism>
<dbReference type="PANTHER" id="PTHR30250:SF10">
    <property type="entry name" value="LIPOPOLYSACCHARIDE BIOSYNTHESIS PROTEIN WZXC"/>
    <property type="match status" value="1"/>
</dbReference>
<evidence type="ECO:0000313" key="8">
    <source>
        <dbReference type="EMBL" id="QNR24758.1"/>
    </source>
</evidence>
<feature type="transmembrane region" description="Helical" evidence="7">
    <location>
        <begin position="83"/>
        <end position="101"/>
    </location>
</feature>
<evidence type="ECO:0000256" key="6">
    <source>
        <dbReference type="ARBA" id="ARBA00023136"/>
    </source>
</evidence>
<dbReference type="Proteomes" id="UP000516305">
    <property type="component" value="Chromosome"/>
</dbReference>
<feature type="transmembrane region" description="Helical" evidence="7">
    <location>
        <begin position="174"/>
        <end position="195"/>
    </location>
</feature>
<dbReference type="KEGG" id="chyd:H4K34_02630"/>
<feature type="transmembrane region" description="Helical" evidence="7">
    <location>
        <begin position="386"/>
        <end position="403"/>
    </location>
</feature>
<evidence type="ECO:0000256" key="2">
    <source>
        <dbReference type="ARBA" id="ARBA00007430"/>
    </source>
</evidence>
<dbReference type="Pfam" id="PF13440">
    <property type="entry name" value="Polysacc_synt_3"/>
    <property type="match status" value="1"/>
</dbReference>
<keyword evidence="3" id="KW-1003">Cell membrane</keyword>
<feature type="transmembrane region" description="Helical" evidence="7">
    <location>
        <begin position="362"/>
        <end position="380"/>
    </location>
</feature>
<feature type="transmembrane region" description="Helical" evidence="7">
    <location>
        <begin position="448"/>
        <end position="466"/>
    </location>
</feature>
<feature type="transmembrane region" description="Helical" evidence="7">
    <location>
        <begin position="149"/>
        <end position="168"/>
    </location>
</feature>
<evidence type="ECO:0000256" key="3">
    <source>
        <dbReference type="ARBA" id="ARBA00022475"/>
    </source>
</evidence>
<protein>
    <submittedName>
        <fullName evidence="8">Lipopolysaccharide biosynthesis protein</fullName>
    </submittedName>
</protein>
<evidence type="ECO:0000256" key="4">
    <source>
        <dbReference type="ARBA" id="ARBA00022692"/>
    </source>
</evidence>
<dbReference type="InterPro" id="IPR050833">
    <property type="entry name" value="Poly_Biosynth_Transport"/>
</dbReference>